<evidence type="ECO:0000313" key="3">
    <source>
        <dbReference type="Proteomes" id="UP000291236"/>
    </source>
</evidence>
<feature type="region of interest" description="Disordered" evidence="1">
    <location>
        <begin position="57"/>
        <end position="76"/>
    </location>
</feature>
<keyword evidence="3" id="KW-1185">Reference proteome</keyword>
<evidence type="ECO:0000256" key="1">
    <source>
        <dbReference type="SAM" id="MobiDB-lite"/>
    </source>
</evidence>
<dbReference type="KEGG" id="sbf:JCM31447_16160"/>
<dbReference type="AlphaFoldDB" id="A0A4P2VJ14"/>
<dbReference type="Proteomes" id="UP000291236">
    <property type="component" value="Chromosome"/>
</dbReference>
<gene>
    <name evidence="2" type="ORF">JCM31447_16160</name>
</gene>
<name>A0A4P2VJ14_FLUSA</name>
<sequence length="76" mass="8561">MRNIIALSSISLLFCACVINLDETTPTQKSSIEKYDEACKAGNQEVCALLEQHQKKVEQENRKKLELSGAHDRGRK</sequence>
<proteinExistence type="predicted"/>
<reference evidence="2 3" key="1">
    <citation type="submission" date="2018-12" db="EMBL/GenBank/DDBJ databases">
        <title>Rubrispira sanarue gen. nov., sp., nov., a member of the order Silvanigrellales, isolated from a brackish lake in Hamamatsu Japan.</title>
        <authorList>
            <person name="Maejima Y."/>
            <person name="Iino T."/>
            <person name="Muraguchi Y."/>
            <person name="Fukuda K."/>
            <person name="Nojiri H."/>
            <person name="Ohkuma M."/>
            <person name="Moriuchi R."/>
            <person name="Dohra H."/>
            <person name="Kimbara K."/>
            <person name="Shintani M."/>
        </authorList>
    </citation>
    <scope>NUCLEOTIDE SEQUENCE [LARGE SCALE GENOMIC DNA]</scope>
    <source>
        <strain evidence="2 3">RF1110005</strain>
    </source>
</reference>
<evidence type="ECO:0000313" key="2">
    <source>
        <dbReference type="EMBL" id="BBH53173.1"/>
    </source>
</evidence>
<dbReference type="OrthoDB" id="9906614at2"/>
<dbReference type="PROSITE" id="PS51257">
    <property type="entry name" value="PROKAR_LIPOPROTEIN"/>
    <property type="match status" value="1"/>
</dbReference>
<evidence type="ECO:0008006" key="4">
    <source>
        <dbReference type="Google" id="ProtNLM"/>
    </source>
</evidence>
<dbReference type="RefSeq" id="WP_130608495.1">
    <property type="nucleotide sequence ID" value="NZ_AP019368.1"/>
</dbReference>
<protein>
    <recommendedName>
        <fullName evidence="4">Lipoprotein</fullName>
    </recommendedName>
</protein>
<accession>A0A4P2VJ14</accession>
<dbReference type="EMBL" id="AP019368">
    <property type="protein sequence ID" value="BBH53173.1"/>
    <property type="molecule type" value="Genomic_DNA"/>
</dbReference>
<organism evidence="2 3">
    <name type="scientific">Fluviispira sanaruensis</name>
    <dbReference type="NCBI Taxonomy" id="2493639"/>
    <lineage>
        <taxon>Bacteria</taxon>
        <taxon>Pseudomonadati</taxon>
        <taxon>Bdellovibrionota</taxon>
        <taxon>Oligoflexia</taxon>
        <taxon>Silvanigrellales</taxon>
        <taxon>Silvanigrellaceae</taxon>
        <taxon>Fluviispira</taxon>
    </lineage>
</organism>